<evidence type="ECO:0000313" key="9">
    <source>
        <dbReference type="Proteomes" id="UP000639606"/>
    </source>
</evidence>
<keyword evidence="5" id="KW-0812">Transmembrane</keyword>
<reference evidence="8" key="1">
    <citation type="journal article" date="2014" name="Int. J. Syst. Evol. Microbiol.">
        <title>Complete genome sequence of Corynebacterium casei LMG S-19264T (=DSM 44701T), isolated from a smear-ripened cheese.</title>
        <authorList>
            <consortium name="US DOE Joint Genome Institute (JGI-PGF)"/>
            <person name="Walter F."/>
            <person name="Albersmeier A."/>
            <person name="Kalinowski J."/>
            <person name="Ruckert C."/>
        </authorList>
    </citation>
    <scope>NUCLEOTIDE SEQUENCE</scope>
    <source>
        <strain evidence="8">JCM 3313</strain>
    </source>
</reference>
<evidence type="ECO:0000256" key="3">
    <source>
        <dbReference type="ARBA" id="ARBA00022729"/>
    </source>
</evidence>
<keyword evidence="5" id="KW-0472">Membrane</keyword>
<keyword evidence="2" id="KW-0964">Secreted</keyword>
<comment type="subcellular location">
    <subcellularLocation>
        <location evidence="1">Secreted</location>
    </subcellularLocation>
</comment>
<proteinExistence type="predicted"/>
<evidence type="ECO:0000313" key="8">
    <source>
        <dbReference type="EMBL" id="GGP80147.1"/>
    </source>
</evidence>
<feature type="domain" description="SD-repeat containing protein B" evidence="7">
    <location>
        <begin position="40"/>
        <end position="103"/>
    </location>
</feature>
<evidence type="ECO:0000256" key="4">
    <source>
        <dbReference type="SAM" id="MobiDB-lite"/>
    </source>
</evidence>
<evidence type="ECO:0000256" key="6">
    <source>
        <dbReference type="SAM" id="SignalP"/>
    </source>
</evidence>
<evidence type="ECO:0000259" key="7">
    <source>
        <dbReference type="Pfam" id="PF17210"/>
    </source>
</evidence>
<dbReference type="SUPFAM" id="SSF117074">
    <property type="entry name" value="Hypothetical protein PA1324"/>
    <property type="match status" value="1"/>
</dbReference>
<dbReference type="InterPro" id="IPR013783">
    <property type="entry name" value="Ig-like_fold"/>
</dbReference>
<evidence type="ECO:0000256" key="5">
    <source>
        <dbReference type="SAM" id="Phobius"/>
    </source>
</evidence>
<evidence type="ECO:0000256" key="2">
    <source>
        <dbReference type="ARBA" id="ARBA00022525"/>
    </source>
</evidence>
<sequence>MRCSRRFSGFVAVTAAVLAPLVMTSAAVAQEDQPKALKKISGMVWQDQNANGRIDAGEPGIAGHEMILVGPSGRQTRLSGADGRYSFDNLPDGIYHLRSTDRSAFGQDRAPSTSYMPSGELTSPIELSDQADPSGLSFDSGFLAAAAKAPTSQVASVSTPAATGTSTSAPAAASASTSAPTTTTATTTAAPVAQQDQSSFGTGALVGLLALVGVVLAGAAAAVWRVRLGK</sequence>
<keyword evidence="3 6" id="KW-0732">Signal</keyword>
<dbReference type="GO" id="GO:0005576">
    <property type="term" value="C:extracellular region"/>
    <property type="evidence" value="ECO:0007669"/>
    <property type="project" value="UniProtKB-SubCell"/>
</dbReference>
<feature type="chain" id="PRO_5037846670" description="SD-repeat containing protein B domain-containing protein" evidence="6">
    <location>
        <begin position="30"/>
        <end position="230"/>
    </location>
</feature>
<organism evidence="8 9">
    <name type="scientific">Saccharothrix coeruleofusca</name>
    <dbReference type="NCBI Taxonomy" id="33919"/>
    <lineage>
        <taxon>Bacteria</taxon>
        <taxon>Bacillati</taxon>
        <taxon>Actinomycetota</taxon>
        <taxon>Actinomycetes</taxon>
        <taxon>Pseudonocardiales</taxon>
        <taxon>Pseudonocardiaceae</taxon>
        <taxon>Saccharothrix</taxon>
    </lineage>
</organism>
<dbReference type="GO" id="GO:0005975">
    <property type="term" value="P:carbohydrate metabolic process"/>
    <property type="evidence" value="ECO:0007669"/>
    <property type="project" value="UniProtKB-ARBA"/>
</dbReference>
<dbReference type="Pfam" id="PF17210">
    <property type="entry name" value="SdrD_B"/>
    <property type="match status" value="1"/>
</dbReference>
<keyword evidence="5" id="KW-1133">Transmembrane helix</keyword>
<gene>
    <name evidence="8" type="ORF">GCM10010185_62460</name>
</gene>
<dbReference type="EMBL" id="BMRG01000020">
    <property type="protein sequence ID" value="GGP80147.1"/>
    <property type="molecule type" value="Genomic_DNA"/>
</dbReference>
<protein>
    <recommendedName>
        <fullName evidence="7">SD-repeat containing protein B domain-containing protein</fullName>
    </recommendedName>
</protein>
<accession>A0A918EG90</accession>
<dbReference type="InterPro" id="IPR033764">
    <property type="entry name" value="Sdr_B"/>
</dbReference>
<keyword evidence="9" id="KW-1185">Reference proteome</keyword>
<comment type="caution">
    <text evidence="8">The sequence shown here is derived from an EMBL/GenBank/DDBJ whole genome shotgun (WGS) entry which is preliminary data.</text>
</comment>
<reference evidence="8" key="2">
    <citation type="submission" date="2020-09" db="EMBL/GenBank/DDBJ databases">
        <authorList>
            <person name="Sun Q."/>
            <person name="Ohkuma M."/>
        </authorList>
    </citation>
    <scope>NUCLEOTIDE SEQUENCE</scope>
    <source>
        <strain evidence="8">JCM 3313</strain>
    </source>
</reference>
<dbReference type="AlphaFoldDB" id="A0A918EG90"/>
<dbReference type="Proteomes" id="UP000639606">
    <property type="component" value="Unassembled WGS sequence"/>
</dbReference>
<feature type="region of interest" description="Disordered" evidence="4">
    <location>
        <begin position="102"/>
        <end position="130"/>
    </location>
</feature>
<feature type="signal peptide" evidence="6">
    <location>
        <begin position="1"/>
        <end position="29"/>
    </location>
</feature>
<feature type="transmembrane region" description="Helical" evidence="5">
    <location>
        <begin position="204"/>
        <end position="224"/>
    </location>
</feature>
<name>A0A918EG90_9PSEU</name>
<feature type="region of interest" description="Disordered" evidence="4">
    <location>
        <begin position="159"/>
        <end position="182"/>
    </location>
</feature>
<dbReference type="Gene3D" id="2.60.40.10">
    <property type="entry name" value="Immunoglobulins"/>
    <property type="match status" value="1"/>
</dbReference>
<evidence type="ECO:0000256" key="1">
    <source>
        <dbReference type="ARBA" id="ARBA00004613"/>
    </source>
</evidence>